<dbReference type="EMBL" id="AEDD01000009">
    <property type="protein sequence ID" value="EFM09736.1"/>
    <property type="molecule type" value="Genomic_DNA"/>
</dbReference>
<keyword evidence="2 3" id="KW-0092">Biotin</keyword>
<dbReference type="InterPro" id="IPR003142">
    <property type="entry name" value="BPL_C"/>
</dbReference>
<reference evidence="5 6" key="1">
    <citation type="submission" date="2010-07" db="EMBL/GenBank/DDBJ databases">
        <title>The draft genome of Paenibacillus curdlanolyticus YK9.</title>
        <authorList>
            <consortium name="US DOE Joint Genome Institute (JGI-PGF)"/>
            <person name="Lucas S."/>
            <person name="Copeland A."/>
            <person name="Lapidus A."/>
            <person name="Cheng J.-F."/>
            <person name="Bruce D."/>
            <person name="Goodwin L."/>
            <person name="Pitluck S."/>
            <person name="Land M.L."/>
            <person name="Hauser L."/>
            <person name="Chang Y.-J."/>
            <person name="Jeffries C."/>
            <person name="Anderson I.J."/>
            <person name="Johnson E."/>
            <person name="Loganathan U."/>
            <person name="Mulhopadhyay B."/>
            <person name="Kyrpides N."/>
            <person name="Woyke T.J."/>
        </authorList>
    </citation>
    <scope>NUCLEOTIDE SEQUENCE [LARGE SCALE GENOMIC DNA]</scope>
    <source>
        <strain evidence="5 6">YK9</strain>
    </source>
</reference>
<dbReference type="PANTHER" id="PTHR12835:SF5">
    <property type="entry name" value="BIOTIN--PROTEIN LIGASE"/>
    <property type="match status" value="1"/>
</dbReference>
<dbReference type="InterPro" id="IPR004143">
    <property type="entry name" value="BPL_LPL_catalytic"/>
</dbReference>
<comment type="catalytic activity">
    <reaction evidence="3">
        <text>biotin + L-lysyl-[protein] + ATP = N(6)-biotinyl-L-lysyl-[protein] + AMP + diphosphate + H(+)</text>
        <dbReference type="Rhea" id="RHEA:11756"/>
        <dbReference type="Rhea" id="RHEA-COMP:9752"/>
        <dbReference type="Rhea" id="RHEA-COMP:10505"/>
        <dbReference type="ChEBI" id="CHEBI:15378"/>
        <dbReference type="ChEBI" id="CHEBI:29969"/>
        <dbReference type="ChEBI" id="CHEBI:30616"/>
        <dbReference type="ChEBI" id="CHEBI:33019"/>
        <dbReference type="ChEBI" id="CHEBI:57586"/>
        <dbReference type="ChEBI" id="CHEBI:83144"/>
        <dbReference type="ChEBI" id="CHEBI:456215"/>
        <dbReference type="EC" id="6.3.4.15"/>
    </reaction>
</comment>
<dbReference type="RefSeq" id="WP_006039227.1">
    <property type="nucleotide sequence ID" value="NZ_AEDD01000009.1"/>
</dbReference>
<dbReference type="InterPro" id="IPR045864">
    <property type="entry name" value="aa-tRNA-synth_II/BPL/LPL"/>
</dbReference>
<keyword evidence="3" id="KW-0805">Transcription regulation</keyword>
<feature type="DNA-binding region" description="H-T-H motif" evidence="3">
    <location>
        <begin position="20"/>
        <end position="39"/>
    </location>
</feature>
<dbReference type="HAMAP" id="MF_00978">
    <property type="entry name" value="Bifunct_BirA"/>
    <property type="match status" value="1"/>
</dbReference>
<dbReference type="NCBIfam" id="TIGR00121">
    <property type="entry name" value="birA_ligase"/>
    <property type="match status" value="1"/>
</dbReference>
<dbReference type="eggNOG" id="COG0340">
    <property type="taxonomic scope" value="Bacteria"/>
</dbReference>
<keyword evidence="3" id="KW-0547">Nucleotide-binding</keyword>
<dbReference type="Gene3D" id="3.30.930.10">
    <property type="entry name" value="Bira Bifunctional Protein, Domain 2"/>
    <property type="match status" value="1"/>
</dbReference>
<dbReference type="SUPFAM" id="SSF55681">
    <property type="entry name" value="Class II aaRS and biotin synthetases"/>
    <property type="match status" value="1"/>
</dbReference>
<feature type="binding site" evidence="3">
    <location>
        <begin position="119"/>
        <end position="121"/>
    </location>
    <ligand>
        <name>biotin</name>
        <dbReference type="ChEBI" id="CHEBI:57586"/>
    </ligand>
</feature>
<dbReference type="SUPFAM" id="SSF46785">
    <property type="entry name" value="Winged helix' DNA-binding domain"/>
    <property type="match status" value="1"/>
</dbReference>
<organism evidence="5 6">
    <name type="scientific">Paenibacillus curdlanolyticus YK9</name>
    <dbReference type="NCBI Taxonomy" id="717606"/>
    <lineage>
        <taxon>Bacteria</taxon>
        <taxon>Bacillati</taxon>
        <taxon>Bacillota</taxon>
        <taxon>Bacilli</taxon>
        <taxon>Bacillales</taxon>
        <taxon>Paenibacillaceae</taxon>
        <taxon>Paenibacillus</taxon>
    </lineage>
</organism>
<dbReference type="InterPro" id="IPR004408">
    <property type="entry name" value="Biotin_CoA_COase_ligase"/>
</dbReference>
<evidence type="ECO:0000313" key="6">
    <source>
        <dbReference type="Proteomes" id="UP000005387"/>
    </source>
</evidence>
<dbReference type="Pfam" id="PF02237">
    <property type="entry name" value="BPL_C"/>
    <property type="match status" value="1"/>
</dbReference>
<dbReference type="GO" id="GO:0005524">
    <property type="term" value="F:ATP binding"/>
    <property type="evidence" value="ECO:0007669"/>
    <property type="project" value="UniProtKB-UniRule"/>
</dbReference>
<keyword evidence="3" id="KW-0067">ATP-binding</keyword>
<evidence type="ECO:0000256" key="1">
    <source>
        <dbReference type="ARBA" id="ARBA00022598"/>
    </source>
</evidence>
<dbReference type="Pfam" id="PF08279">
    <property type="entry name" value="HTH_11"/>
    <property type="match status" value="1"/>
</dbReference>
<dbReference type="GO" id="GO:0016740">
    <property type="term" value="F:transferase activity"/>
    <property type="evidence" value="ECO:0007669"/>
    <property type="project" value="UniProtKB-ARBA"/>
</dbReference>
<dbReference type="EC" id="6.3.4.15" evidence="3"/>
<feature type="domain" description="BPL/LPL catalytic" evidence="4">
    <location>
        <begin position="68"/>
        <end position="259"/>
    </location>
</feature>
<evidence type="ECO:0000256" key="2">
    <source>
        <dbReference type="ARBA" id="ARBA00023267"/>
    </source>
</evidence>
<dbReference type="PROSITE" id="PS51733">
    <property type="entry name" value="BPL_LPL_CATALYTIC"/>
    <property type="match status" value="1"/>
</dbReference>
<dbReference type="Proteomes" id="UP000005387">
    <property type="component" value="Unassembled WGS sequence"/>
</dbReference>
<comment type="similarity">
    <text evidence="3">Belongs to the biotin--protein ligase family.</text>
</comment>
<keyword evidence="3" id="KW-0804">Transcription</keyword>
<dbReference type="PANTHER" id="PTHR12835">
    <property type="entry name" value="BIOTIN PROTEIN LIGASE"/>
    <property type="match status" value="1"/>
</dbReference>
<proteinExistence type="inferred from homology"/>
<dbReference type="InterPro" id="IPR030855">
    <property type="entry name" value="Bifunct_BirA"/>
</dbReference>
<keyword evidence="3" id="KW-0238">DNA-binding</keyword>
<dbReference type="Pfam" id="PF03099">
    <property type="entry name" value="BPL_LplA_LipB"/>
    <property type="match status" value="1"/>
</dbReference>
<keyword evidence="6" id="KW-1185">Reference proteome</keyword>
<evidence type="ECO:0000256" key="3">
    <source>
        <dbReference type="HAMAP-Rule" id="MF_00978"/>
    </source>
</evidence>
<dbReference type="STRING" id="717606.PaecuDRAFT_3239"/>
<accession>E0IC50</accession>
<keyword evidence="3" id="KW-0678">Repressor</keyword>
<feature type="binding site" evidence="3">
    <location>
        <position position="186"/>
    </location>
    <ligand>
        <name>biotin</name>
        <dbReference type="ChEBI" id="CHEBI:57586"/>
    </ligand>
</feature>
<gene>
    <name evidence="3" type="primary">birA</name>
    <name evidence="5" type="ORF">PaecuDRAFT_3239</name>
</gene>
<dbReference type="eggNOG" id="COG1654">
    <property type="taxonomic scope" value="Bacteria"/>
</dbReference>
<dbReference type="InterPro" id="IPR036388">
    <property type="entry name" value="WH-like_DNA-bd_sf"/>
</dbReference>
<feature type="binding site" evidence="3">
    <location>
        <position position="115"/>
    </location>
    <ligand>
        <name>biotin</name>
        <dbReference type="ChEBI" id="CHEBI:57586"/>
    </ligand>
</feature>
<dbReference type="CDD" id="cd16442">
    <property type="entry name" value="BPL"/>
    <property type="match status" value="1"/>
</dbReference>
<name>E0IC50_9BACL</name>
<dbReference type="GO" id="GO:0009249">
    <property type="term" value="P:protein lipoylation"/>
    <property type="evidence" value="ECO:0007669"/>
    <property type="project" value="UniProtKB-ARBA"/>
</dbReference>
<evidence type="ECO:0000313" key="5">
    <source>
        <dbReference type="EMBL" id="EFM09736.1"/>
    </source>
</evidence>
<keyword evidence="1 3" id="KW-0436">Ligase</keyword>
<dbReference type="InterPro" id="IPR013196">
    <property type="entry name" value="HTH_11"/>
</dbReference>
<dbReference type="AlphaFoldDB" id="E0IC50"/>
<comment type="function">
    <text evidence="3">Acts both as a biotin--[acetyl-CoA-carboxylase] ligase and a repressor.</text>
</comment>
<dbReference type="InterPro" id="IPR036390">
    <property type="entry name" value="WH_DNA-bd_sf"/>
</dbReference>
<protein>
    <recommendedName>
        <fullName evidence="3">Bifunctional ligase/repressor BirA</fullName>
    </recommendedName>
    <alternativeName>
        <fullName evidence="3">Biotin--[acetyl-CoA-carboxylase] ligase</fullName>
        <ecNumber evidence="3">6.3.4.15</ecNumber>
    </alternativeName>
    <alternativeName>
        <fullName evidence="3">Biotin--protein ligase</fullName>
    </alternativeName>
    <alternativeName>
        <fullName evidence="3">Biotin-[acetyl-CoA carboxylase] synthetase</fullName>
    </alternativeName>
</protein>
<dbReference type="Gene3D" id="1.10.10.10">
    <property type="entry name" value="Winged helix-like DNA-binding domain superfamily/Winged helix DNA-binding domain"/>
    <property type="match status" value="1"/>
</dbReference>
<evidence type="ECO:0000259" key="4">
    <source>
        <dbReference type="PROSITE" id="PS51733"/>
    </source>
</evidence>
<dbReference type="Gene3D" id="2.30.30.100">
    <property type="match status" value="1"/>
</dbReference>
<comment type="caution">
    <text evidence="3">Lacks conserved residue(s) required for the propagation of feature annotation.</text>
</comment>
<sequence length="327" mass="36383">MMDHTLLELLEQEQGNYLSGETISKAMNVSRTAVWKQIRKLEERGYVIEASRKLGYRLVSKPDNLSPEKLSELLQTNRFGRSLRLLDVVDSTQNEAQRWAEDGAPEGAIVIAEQQLGGRGRMGRSWVSPYTKGIWMSLIMRPSTPIHFAPQLTLLTAVALCRSLRKSTGLEIGIKWPNDLLISGKKISGILLESAAEDERIKYVIAGTGISVNLDISDYPEELLERATSLSIQAGRRFSREQVIADFLLEWEQLYDLYLKDGFGAIQTLWEALAVTLHQEVTVQTPQGQLEGRATGLHESGALELLLSSGELRLVFSGEMGQPSSAQ</sequence>
<dbReference type="GO" id="GO:0003677">
    <property type="term" value="F:DNA binding"/>
    <property type="evidence" value="ECO:0007669"/>
    <property type="project" value="UniProtKB-UniRule"/>
</dbReference>
<dbReference type="GO" id="GO:0005737">
    <property type="term" value="C:cytoplasm"/>
    <property type="evidence" value="ECO:0007669"/>
    <property type="project" value="TreeGrafter"/>
</dbReference>
<dbReference type="GO" id="GO:0006355">
    <property type="term" value="P:regulation of DNA-templated transcription"/>
    <property type="evidence" value="ECO:0007669"/>
    <property type="project" value="UniProtKB-UniRule"/>
</dbReference>
<dbReference type="GO" id="GO:0004077">
    <property type="term" value="F:biotin--[biotin carboxyl-carrier protein] ligase activity"/>
    <property type="evidence" value="ECO:0007669"/>
    <property type="project" value="UniProtKB-UniRule"/>
</dbReference>